<gene>
    <name evidence="2" type="primary">yxjI</name>
    <name evidence="2" type="ORF">MPAN_001420</name>
</gene>
<dbReference type="Pfam" id="PF04525">
    <property type="entry name" value="LOR"/>
    <property type="match status" value="1"/>
</dbReference>
<name>A0A7U9THE7_9MOLU</name>
<protein>
    <recommendedName>
        <fullName evidence="4">LURP-one-related family protein</fullName>
    </recommendedName>
</protein>
<dbReference type="SUPFAM" id="SSF54518">
    <property type="entry name" value="Tubby C-terminal domain-like"/>
    <property type="match status" value="1"/>
</dbReference>
<evidence type="ECO:0000313" key="3">
    <source>
        <dbReference type="Proteomes" id="UP000620133"/>
    </source>
</evidence>
<sequence length="159" mass="18528">MKFYIKQKVVTLKDKFKITDEAQNPIYEVKGKFMSITNKLELLDINGNVLYRSNRKVLALLAKYFIYNKSGEEVATIKRKFSLRPKFDLSILGKEMELEGSLFAHSFNIIDHGQSVASIHKKIISWGDAYEIDIDDKENIELFLFVIIILDQVIHEKKR</sequence>
<dbReference type="InterPro" id="IPR025659">
    <property type="entry name" value="Tubby-like_C"/>
</dbReference>
<evidence type="ECO:0000256" key="1">
    <source>
        <dbReference type="ARBA" id="ARBA00005437"/>
    </source>
</evidence>
<evidence type="ECO:0008006" key="4">
    <source>
        <dbReference type="Google" id="ProtNLM"/>
    </source>
</evidence>
<dbReference type="InterPro" id="IPR038595">
    <property type="entry name" value="LOR_sf"/>
</dbReference>
<reference evidence="2" key="1">
    <citation type="submission" date="2021-01" db="EMBL/GenBank/DDBJ databases">
        <title>Draft genome sequence of Acholeplasmataceae bacterium strain Mahy22.</title>
        <authorList>
            <person name="Watanabe M."/>
            <person name="Kojima H."/>
            <person name="Fukui M."/>
        </authorList>
    </citation>
    <scope>NUCLEOTIDE SEQUENCE</scope>
    <source>
        <strain evidence="2">Mahy22</strain>
    </source>
</reference>
<proteinExistence type="inferred from homology"/>
<comment type="similarity">
    <text evidence="1">Belongs to the LOR family.</text>
</comment>
<keyword evidence="3" id="KW-1185">Reference proteome</keyword>
<dbReference type="InterPro" id="IPR007612">
    <property type="entry name" value="LOR"/>
</dbReference>
<dbReference type="Gene3D" id="2.40.160.200">
    <property type="entry name" value="LURP1-related"/>
    <property type="match status" value="1"/>
</dbReference>
<dbReference type="Proteomes" id="UP000620133">
    <property type="component" value="Chromosome"/>
</dbReference>
<dbReference type="EMBL" id="AP024412">
    <property type="protein sequence ID" value="BCR35249.1"/>
    <property type="molecule type" value="Genomic_DNA"/>
</dbReference>
<organism evidence="2 3">
    <name type="scientific">Mariniplasma anaerobium</name>
    <dbReference type="NCBI Taxonomy" id="2735436"/>
    <lineage>
        <taxon>Bacteria</taxon>
        <taxon>Bacillati</taxon>
        <taxon>Mycoplasmatota</taxon>
        <taxon>Mollicutes</taxon>
        <taxon>Acholeplasmatales</taxon>
        <taxon>Acholeplasmataceae</taxon>
        <taxon>Mariniplasma</taxon>
    </lineage>
</organism>
<dbReference type="AlphaFoldDB" id="A0A7U9THE7"/>
<evidence type="ECO:0000313" key="2">
    <source>
        <dbReference type="EMBL" id="BCR35249.1"/>
    </source>
</evidence>
<accession>A0A7U9THE7</accession>
<dbReference type="KEGG" id="manr:MPAN_001420"/>